<accession>A0AAD3D4S2</accession>
<evidence type="ECO:0000313" key="2">
    <source>
        <dbReference type="Proteomes" id="UP001054902"/>
    </source>
</evidence>
<reference evidence="1 2" key="1">
    <citation type="journal article" date="2021" name="Sci. Rep.">
        <title>The genome of the diatom Chaetoceros tenuissimus carries an ancient integrated fragment of an extant virus.</title>
        <authorList>
            <person name="Hongo Y."/>
            <person name="Kimura K."/>
            <person name="Takaki Y."/>
            <person name="Yoshida Y."/>
            <person name="Baba S."/>
            <person name="Kobayashi G."/>
            <person name="Nagasaki K."/>
            <person name="Hano T."/>
            <person name="Tomaru Y."/>
        </authorList>
    </citation>
    <scope>NUCLEOTIDE SEQUENCE [LARGE SCALE GENOMIC DNA]</scope>
    <source>
        <strain evidence="1 2">NIES-3715</strain>
    </source>
</reference>
<dbReference type="EMBL" id="BLLK01000058">
    <property type="protein sequence ID" value="GFH57744.1"/>
    <property type="molecule type" value="Genomic_DNA"/>
</dbReference>
<keyword evidence="2" id="KW-1185">Reference proteome</keyword>
<organism evidence="1 2">
    <name type="scientific">Chaetoceros tenuissimus</name>
    <dbReference type="NCBI Taxonomy" id="426638"/>
    <lineage>
        <taxon>Eukaryota</taxon>
        <taxon>Sar</taxon>
        <taxon>Stramenopiles</taxon>
        <taxon>Ochrophyta</taxon>
        <taxon>Bacillariophyta</taxon>
        <taxon>Coscinodiscophyceae</taxon>
        <taxon>Chaetocerotophycidae</taxon>
        <taxon>Chaetocerotales</taxon>
        <taxon>Chaetocerotaceae</taxon>
        <taxon>Chaetoceros</taxon>
    </lineage>
</organism>
<comment type="caution">
    <text evidence="1">The sequence shown here is derived from an EMBL/GenBank/DDBJ whole genome shotgun (WGS) entry which is preliminary data.</text>
</comment>
<name>A0AAD3D4S2_9STRA</name>
<evidence type="ECO:0000313" key="1">
    <source>
        <dbReference type="EMBL" id="GFH57744.1"/>
    </source>
</evidence>
<dbReference type="Proteomes" id="UP001054902">
    <property type="component" value="Unassembled WGS sequence"/>
</dbReference>
<sequence>MQAHKPSTVVLNLDEMEEKNSLFQKKAKSSASFATDKKQFDSKDELSLALTDIPEGLDQITEEDASLNLDDNSSAGCSESAASSMNFSFMDDSSAAKDADNYPALYNPEKQLDYETKKIDDANKDKYGKFYILAPLFDYFANGYAVVNQKLFCGA</sequence>
<gene>
    <name evidence="1" type="ORF">CTEN210_14220</name>
</gene>
<dbReference type="AlphaFoldDB" id="A0AAD3D4S2"/>
<proteinExistence type="predicted"/>
<protein>
    <submittedName>
        <fullName evidence="1">Uncharacterized protein</fullName>
    </submittedName>
</protein>